<dbReference type="HAMAP" id="MF_00421">
    <property type="entry name" value="PurQ"/>
    <property type="match status" value="1"/>
</dbReference>
<name>A0A7T0BVP5_9BACT</name>
<dbReference type="PANTHER" id="PTHR47552">
    <property type="entry name" value="PHOSPHORIBOSYLFORMYLGLYCINAMIDINE SYNTHASE SUBUNIT PURQ"/>
    <property type="match status" value="1"/>
</dbReference>
<keyword evidence="7 8" id="KW-0315">Glutamine amidotransferase</keyword>
<comment type="subunit">
    <text evidence="8">Part of the FGAM synthase complex composed of 1 PurL, 1 PurQ and 2 PurS subunits.</text>
</comment>
<keyword evidence="4 8" id="KW-0658">Purine biosynthesis</keyword>
<dbReference type="KEGG" id="nli:G3M70_08030"/>
<dbReference type="PANTHER" id="PTHR47552:SF1">
    <property type="entry name" value="PHOSPHORIBOSYLFORMYLGLYCINAMIDINE SYNTHASE SUBUNIT PURQ"/>
    <property type="match status" value="1"/>
</dbReference>
<dbReference type="SMART" id="SM01211">
    <property type="entry name" value="GATase_5"/>
    <property type="match status" value="1"/>
</dbReference>
<keyword evidence="5 8" id="KW-0378">Hydrolase</keyword>
<keyword evidence="1 8" id="KW-0963">Cytoplasm</keyword>
<dbReference type="Pfam" id="PF13507">
    <property type="entry name" value="GATase_5"/>
    <property type="match status" value="1"/>
</dbReference>
<keyword evidence="2 8" id="KW-0436">Ligase</keyword>
<evidence type="ECO:0000256" key="1">
    <source>
        <dbReference type="ARBA" id="ARBA00022490"/>
    </source>
</evidence>
<evidence type="ECO:0000256" key="5">
    <source>
        <dbReference type="ARBA" id="ARBA00022801"/>
    </source>
</evidence>
<evidence type="ECO:0000256" key="8">
    <source>
        <dbReference type="HAMAP-Rule" id="MF_00421"/>
    </source>
</evidence>
<comment type="pathway">
    <text evidence="8">Purine metabolism; IMP biosynthesis via de novo pathway; 5-amino-1-(5-phospho-D-ribosyl)imidazole from N(2)-formyl-N(1)-(5-phospho-D-ribosyl)glycinamide: step 1/2.</text>
</comment>
<feature type="active site" evidence="8">
    <location>
        <position position="203"/>
    </location>
</feature>
<feature type="active site" description="Nucleophile" evidence="8">
    <location>
        <position position="86"/>
    </location>
</feature>
<dbReference type="PROSITE" id="PS51273">
    <property type="entry name" value="GATASE_TYPE_1"/>
    <property type="match status" value="1"/>
</dbReference>
<accession>A0A7T0BVP5</accession>
<dbReference type="NCBIfam" id="TIGR01737">
    <property type="entry name" value="FGAM_synth_I"/>
    <property type="match status" value="1"/>
</dbReference>
<proteinExistence type="inferred from homology"/>
<sequence>MKCGVVVFPGSNCDHDCYHILKHIMGWDTRWVWHKDKSLEGLDLLVLPGGFSYGDYLRAGSIACYSPIMKAISEFAGRGGKVLGICNGFQVLTESGLLPGALMRNRSQRFICKFLNVRVENEATPFTAACSKGDVLSLPIAHADGNYFADADTLKQLEDNGQVVLRYCDDSGQVNDAGNPNGSVGNIAGIVNETKNVMGLMPHPERAADPALPGSDGRKLFDSLLAIV</sequence>
<dbReference type="GO" id="GO:0004359">
    <property type="term" value="F:glutaminase activity"/>
    <property type="evidence" value="ECO:0007669"/>
    <property type="project" value="UniProtKB-EC"/>
</dbReference>
<dbReference type="EC" id="3.5.1.2" evidence="8"/>
<feature type="active site" evidence="8">
    <location>
        <position position="205"/>
    </location>
</feature>
<dbReference type="PIRSF" id="PIRSF001586">
    <property type="entry name" value="FGAM_synth_I"/>
    <property type="match status" value="1"/>
</dbReference>
<dbReference type="InterPro" id="IPR029062">
    <property type="entry name" value="Class_I_gatase-like"/>
</dbReference>
<comment type="subcellular location">
    <subcellularLocation>
        <location evidence="8">Cytoplasm</location>
    </subcellularLocation>
</comment>
<dbReference type="GO" id="GO:0005737">
    <property type="term" value="C:cytoplasm"/>
    <property type="evidence" value="ECO:0007669"/>
    <property type="project" value="UniProtKB-SubCell"/>
</dbReference>
<evidence type="ECO:0000256" key="7">
    <source>
        <dbReference type="ARBA" id="ARBA00022962"/>
    </source>
</evidence>
<keyword evidence="3 8" id="KW-0547">Nucleotide-binding</keyword>
<dbReference type="EMBL" id="CP048685">
    <property type="protein sequence ID" value="QPJ61826.1"/>
    <property type="molecule type" value="Genomic_DNA"/>
</dbReference>
<comment type="catalytic activity">
    <reaction evidence="8">
        <text>N(2)-formyl-N(1)-(5-phospho-beta-D-ribosyl)glycinamide + L-glutamine + ATP + H2O = 2-formamido-N(1)-(5-O-phospho-beta-D-ribosyl)acetamidine + L-glutamate + ADP + phosphate + H(+)</text>
        <dbReference type="Rhea" id="RHEA:17129"/>
        <dbReference type="ChEBI" id="CHEBI:15377"/>
        <dbReference type="ChEBI" id="CHEBI:15378"/>
        <dbReference type="ChEBI" id="CHEBI:29985"/>
        <dbReference type="ChEBI" id="CHEBI:30616"/>
        <dbReference type="ChEBI" id="CHEBI:43474"/>
        <dbReference type="ChEBI" id="CHEBI:58359"/>
        <dbReference type="ChEBI" id="CHEBI:147286"/>
        <dbReference type="ChEBI" id="CHEBI:147287"/>
        <dbReference type="ChEBI" id="CHEBI:456216"/>
        <dbReference type="EC" id="6.3.5.3"/>
    </reaction>
</comment>
<dbReference type="InterPro" id="IPR010075">
    <property type="entry name" value="PRibForGlyAmidine_synth_PurQ"/>
</dbReference>
<dbReference type="SUPFAM" id="SSF52317">
    <property type="entry name" value="Class I glutamine amidotransferase-like"/>
    <property type="match status" value="1"/>
</dbReference>
<evidence type="ECO:0000256" key="4">
    <source>
        <dbReference type="ARBA" id="ARBA00022755"/>
    </source>
</evidence>
<keyword evidence="6 8" id="KW-0067">ATP-binding</keyword>
<dbReference type="GO" id="GO:0005524">
    <property type="term" value="F:ATP binding"/>
    <property type="evidence" value="ECO:0007669"/>
    <property type="project" value="UniProtKB-KW"/>
</dbReference>
<dbReference type="GO" id="GO:0004642">
    <property type="term" value="F:phosphoribosylformylglycinamidine synthase activity"/>
    <property type="evidence" value="ECO:0007669"/>
    <property type="project" value="UniProtKB-UniRule"/>
</dbReference>
<dbReference type="Proteomes" id="UP000594688">
    <property type="component" value="Chromosome"/>
</dbReference>
<evidence type="ECO:0000256" key="2">
    <source>
        <dbReference type="ARBA" id="ARBA00022598"/>
    </source>
</evidence>
<protein>
    <recommendedName>
        <fullName evidence="8">Phosphoribosylformylglycinamidine synthase subunit PurQ</fullName>
        <shortName evidence="8">FGAM synthase</shortName>
        <ecNumber evidence="8">6.3.5.3</ecNumber>
    </recommendedName>
    <alternativeName>
        <fullName evidence="8">Formylglycinamide ribonucleotide amidotransferase subunit I</fullName>
        <shortName evidence="8">FGAR amidotransferase I</shortName>
        <shortName evidence="8">FGAR-AT I</shortName>
    </alternativeName>
    <alternativeName>
        <fullName evidence="8">Glutaminase PurQ</fullName>
        <ecNumber evidence="8">3.5.1.2</ecNumber>
    </alternativeName>
    <alternativeName>
        <fullName evidence="8">Phosphoribosylformylglycinamidine synthase subunit I</fullName>
    </alternativeName>
</protein>
<comment type="catalytic activity">
    <reaction evidence="8">
        <text>L-glutamine + H2O = L-glutamate + NH4(+)</text>
        <dbReference type="Rhea" id="RHEA:15889"/>
        <dbReference type="ChEBI" id="CHEBI:15377"/>
        <dbReference type="ChEBI" id="CHEBI:28938"/>
        <dbReference type="ChEBI" id="CHEBI:29985"/>
        <dbReference type="ChEBI" id="CHEBI:58359"/>
        <dbReference type="EC" id="3.5.1.2"/>
    </reaction>
</comment>
<organism evidence="9 10">
    <name type="scientific">Candidatus Nitronauta litoralis</name>
    <dbReference type="NCBI Taxonomy" id="2705533"/>
    <lineage>
        <taxon>Bacteria</taxon>
        <taxon>Pseudomonadati</taxon>
        <taxon>Nitrospinota/Tectimicrobiota group</taxon>
        <taxon>Nitrospinota</taxon>
        <taxon>Nitrospinia</taxon>
        <taxon>Nitrospinales</taxon>
        <taxon>Nitrospinaceae</taxon>
        <taxon>Candidatus Nitronauta</taxon>
    </lineage>
</organism>
<dbReference type="EC" id="6.3.5.3" evidence="8"/>
<dbReference type="AlphaFoldDB" id="A0A7T0BVP5"/>
<dbReference type="GO" id="GO:0006189">
    <property type="term" value="P:'de novo' IMP biosynthetic process"/>
    <property type="evidence" value="ECO:0007669"/>
    <property type="project" value="UniProtKB-UniRule"/>
</dbReference>
<dbReference type="CDD" id="cd01740">
    <property type="entry name" value="GATase1_FGAR_AT"/>
    <property type="match status" value="1"/>
</dbReference>
<evidence type="ECO:0000256" key="3">
    <source>
        <dbReference type="ARBA" id="ARBA00022741"/>
    </source>
</evidence>
<evidence type="ECO:0000313" key="9">
    <source>
        <dbReference type="EMBL" id="QPJ61826.1"/>
    </source>
</evidence>
<evidence type="ECO:0000256" key="6">
    <source>
        <dbReference type="ARBA" id="ARBA00022840"/>
    </source>
</evidence>
<dbReference type="UniPathway" id="UPA00074">
    <property type="reaction ID" value="UER00128"/>
</dbReference>
<gene>
    <name evidence="8 9" type="primary">purQ</name>
    <name evidence="9" type="ORF">G3M70_08030</name>
</gene>
<evidence type="ECO:0000313" key="10">
    <source>
        <dbReference type="Proteomes" id="UP000594688"/>
    </source>
</evidence>
<dbReference type="Gene3D" id="3.40.50.880">
    <property type="match status" value="1"/>
</dbReference>
<comment type="function">
    <text evidence="8">Part of the phosphoribosylformylglycinamidine synthase complex involved in the purines biosynthetic pathway. Catalyzes the ATP-dependent conversion of formylglycinamide ribonucleotide (FGAR) and glutamine to yield formylglycinamidine ribonucleotide (FGAM) and glutamate. The FGAM synthase complex is composed of three subunits. PurQ produces an ammonia molecule by converting glutamine to glutamate. PurL transfers the ammonia molecule to FGAR to form FGAM in an ATP-dependent manner. PurS interacts with PurQ and PurL and is thought to assist in the transfer of the ammonia molecule from PurQ to PurL.</text>
</comment>
<reference evidence="9 10" key="1">
    <citation type="submission" date="2020-02" db="EMBL/GenBank/DDBJ databases">
        <title>Genomic and physiological characterization of two novel Nitrospinaceae genera.</title>
        <authorList>
            <person name="Mueller A.J."/>
            <person name="Jung M.-Y."/>
            <person name="Strachan C.R."/>
            <person name="Herbold C.W."/>
            <person name="Kirkegaard R.H."/>
            <person name="Daims H."/>
        </authorList>
    </citation>
    <scope>NUCLEOTIDE SEQUENCE [LARGE SCALE GENOMIC DNA]</scope>
    <source>
        <strain evidence="9">EB</strain>
    </source>
</reference>
<dbReference type="NCBIfam" id="NF002957">
    <property type="entry name" value="PRK03619.1"/>
    <property type="match status" value="1"/>
</dbReference>